<reference evidence="2 3" key="1">
    <citation type="submission" date="2022-12" db="EMBL/GenBank/DDBJ databases">
        <title>Sphingomonas abieness sp. nov., an endophytic bacterium isolated from Abies koreana.</title>
        <authorList>
            <person name="Jiang L."/>
            <person name="Lee J."/>
        </authorList>
    </citation>
    <scope>NUCLEOTIDE SEQUENCE [LARGE SCALE GENOMIC DNA]</scope>
    <source>
        <strain evidence="3">PAMB 00755</strain>
    </source>
</reference>
<dbReference type="InterPro" id="IPR044855">
    <property type="entry name" value="CoA-Trfase_III_dom3_sf"/>
</dbReference>
<keyword evidence="1" id="KW-0808">Transferase</keyword>
<gene>
    <name evidence="2" type="ORF">PBT88_08850</name>
</gene>
<accession>A0ABY7NU90</accession>
<proteinExistence type="predicted"/>
<evidence type="ECO:0000313" key="3">
    <source>
        <dbReference type="Proteomes" id="UP001210865"/>
    </source>
</evidence>
<sequence length="394" mass="41405">MTGEPPAPRPLEGVRVLELARILAGPWAGQLLADLGAEVIKVERPVEGDDTRHWGPPFLTDADGGSLDAAYFHATNRGKRSIAIDIASPEGQAEVRALAARSDIVLENFKVGALAKYGLDHAGLSAVNPRLITCSITGFGQTGPYAPRAGYDFIIQAMGGAMSLTGEPDGAPQKSGVAYADLFTGLYATVAILAALRRRDQTGAGAHIDMALLDTQVGVLANQALNFMASGKAPSRMGNAHPNLVPYQNFRTADGDIIVAVGNDRQFAKLCTILGLDGLADEQRYRTNPARVAHRDTLIPILADAIAQWPRDTLAKRLDSHGVPGGPINPIDAVFADPQVVARGMAIASPGPDGLLPGLATPIVIDGERQNAHRAAPRLDADGATIRRELGGEP</sequence>
<dbReference type="InterPro" id="IPR023606">
    <property type="entry name" value="CoA-Trfase_III_dom_1_sf"/>
</dbReference>
<dbReference type="PANTHER" id="PTHR48207">
    <property type="entry name" value="SUCCINATE--HYDROXYMETHYLGLUTARATE COA-TRANSFERASE"/>
    <property type="match status" value="1"/>
</dbReference>
<dbReference type="SUPFAM" id="SSF89796">
    <property type="entry name" value="CoA-transferase family III (CaiB/BaiF)"/>
    <property type="match status" value="1"/>
</dbReference>
<dbReference type="EMBL" id="CP115174">
    <property type="protein sequence ID" value="WBO24193.1"/>
    <property type="molecule type" value="Genomic_DNA"/>
</dbReference>
<dbReference type="RefSeq" id="WP_270078822.1">
    <property type="nucleotide sequence ID" value="NZ_CP115174.1"/>
</dbReference>
<evidence type="ECO:0000313" key="2">
    <source>
        <dbReference type="EMBL" id="WBO24193.1"/>
    </source>
</evidence>
<dbReference type="Gene3D" id="3.40.50.10540">
    <property type="entry name" value="Crotonobetainyl-coa:carnitine coa-transferase, domain 1"/>
    <property type="match status" value="1"/>
</dbReference>
<dbReference type="Gene3D" id="3.30.1540.10">
    <property type="entry name" value="formyl-coa transferase, domain 3"/>
    <property type="match status" value="1"/>
</dbReference>
<dbReference type="Pfam" id="PF02515">
    <property type="entry name" value="CoA_transf_3"/>
    <property type="match status" value="1"/>
</dbReference>
<name>A0ABY7NU90_9SPHN</name>
<dbReference type="InterPro" id="IPR050483">
    <property type="entry name" value="CoA-transferase_III_domain"/>
</dbReference>
<dbReference type="PANTHER" id="PTHR48207:SF3">
    <property type="entry name" value="SUCCINATE--HYDROXYMETHYLGLUTARATE COA-TRANSFERASE"/>
    <property type="match status" value="1"/>
</dbReference>
<evidence type="ECO:0000256" key="1">
    <source>
        <dbReference type="ARBA" id="ARBA00022679"/>
    </source>
</evidence>
<organism evidence="2 3">
    <name type="scientific">Sphingomonas abietis</name>
    <dbReference type="NCBI Taxonomy" id="3012344"/>
    <lineage>
        <taxon>Bacteria</taxon>
        <taxon>Pseudomonadati</taxon>
        <taxon>Pseudomonadota</taxon>
        <taxon>Alphaproteobacteria</taxon>
        <taxon>Sphingomonadales</taxon>
        <taxon>Sphingomonadaceae</taxon>
        <taxon>Sphingomonas</taxon>
    </lineage>
</organism>
<dbReference type="InterPro" id="IPR003673">
    <property type="entry name" value="CoA-Trfase_fam_III"/>
</dbReference>
<protein>
    <submittedName>
        <fullName evidence="2">CaiB/BaiF CoA-transferase family protein</fullName>
    </submittedName>
</protein>
<keyword evidence="3" id="KW-1185">Reference proteome</keyword>
<dbReference type="Proteomes" id="UP001210865">
    <property type="component" value="Chromosome"/>
</dbReference>